<feature type="compositionally biased region" description="Basic and acidic residues" evidence="8">
    <location>
        <begin position="601"/>
        <end position="622"/>
    </location>
</feature>
<keyword evidence="3 9" id="KW-0812">Transmembrane</keyword>
<dbReference type="GO" id="GO:0033619">
    <property type="term" value="P:membrane protein proteolysis"/>
    <property type="evidence" value="ECO:0007669"/>
    <property type="project" value="TreeGrafter"/>
</dbReference>
<dbReference type="AlphaFoldDB" id="A0A2B7XJ58"/>
<feature type="compositionally biased region" description="Basic and acidic residues" evidence="8">
    <location>
        <begin position="561"/>
        <end position="580"/>
    </location>
</feature>
<feature type="region of interest" description="Disordered" evidence="8">
    <location>
        <begin position="500"/>
        <end position="532"/>
    </location>
</feature>
<feature type="region of interest" description="Disordered" evidence="8">
    <location>
        <begin position="557"/>
        <end position="666"/>
    </location>
</feature>
<feature type="compositionally biased region" description="Low complexity" evidence="8">
    <location>
        <begin position="630"/>
        <end position="642"/>
    </location>
</feature>
<keyword evidence="11" id="KW-1185">Reference proteome</keyword>
<evidence type="ECO:0000256" key="6">
    <source>
        <dbReference type="ARBA" id="ARBA00022989"/>
    </source>
</evidence>
<feature type="region of interest" description="Disordered" evidence="8">
    <location>
        <begin position="52"/>
        <end position="87"/>
    </location>
</feature>
<dbReference type="STRING" id="1447875.A0A2B7XJ58"/>
<feature type="transmembrane region" description="Helical" evidence="9">
    <location>
        <begin position="338"/>
        <end position="360"/>
    </location>
</feature>
<dbReference type="GO" id="GO:0098553">
    <property type="term" value="C:lumenal side of endoplasmic reticulum membrane"/>
    <property type="evidence" value="ECO:0007669"/>
    <property type="project" value="TreeGrafter"/>
</dbReference>
<feature type="transmembrane region" description="Helical" evidence="9">
    <location>
        <begin position="467"/>
        <end position="485"/>
    </location>
</feature>
<dbReference type="OrthoDB" id="29661at2759"/>
<dbReference type="InterPro" id="IPR007369">
    <property type="entry name" value="Peptidase_A22B_SPP"/>
</dbReference>
<evidence type="ECO:0000256" key="7">
    <source>
        <dbReference type="ARBA" id="ARBA00023136"/>
    </source>
</evidence>
<proteinExistence type="inferred from homology"/>
<evidence type="ECO:0000256" key="8">
    <source>
        <dbReference type="SAM" id="MobiDB-lite"/>
    </source>
</evidence>
<dbReference type="PANTHER" id="PTHR12174">
    <property type="entry name" value="SIGNAL PEPTIDE PEPTIDASE"/>
    <property type="match status" value="1"/>
</dbReference>
<feature type="transmembrane region" description="Helical" evidence="9">
    <location>
        <begin position="294"/>
        <end position="318"/>
    </location>
</feature>
<reference evidence="10 11" key="1">
    <citation type="submission" date="2017-10" db="EMBL/GenBank/DDBJ databases">
        <title>Comparative genomics in systemic dimorphic fungi from Ajellomycetaceae.</title>
        <authorList>
            <person name="Munoz J.F."/>
            <person name="Mcewen J.G."/>
            <person name="Clay O.K."/>
            <person name="Cuomo C.A."/>
        </authorList>
    </citation>
    <scope>NUCLEOTIDE SEQUENCE [LARGE SCALE GENOMIC DNA]</scope>
    <source>
        <strain evidence="10 11">UAMH5409</strain>
    </source>
</reference>
<feature type="compositionally biased region" description="Acidic residues" evidence="8">
    <location>
        <begin position="68"/>
        <end position="81"/>
    </location>
</feature>
<evidence type="ECO:0000256" key="1">
    <source>
        <dbReference type="ARBA" id="ARBA00004477"/>
    </source>
</evidence>
<accession>A0A2B7XJ58</accession>
<comment type="subcellular location">
    <subcellularLocation>
        <location evidence="1">Endoplasmic reticulum membrane</location>
        <topology evidence="1">Multi-pass membrane protein</topology>
    </subcellularLocation>
</comment>
<feature type="transmembrane region" description="Helical" evidence="9">
    <location>
        <begin position="438"/>
        <end position="461"/>
    </location>
</feature>
<dbReference type="GO" id="GO:0042500">
    <property type="term" value="F:aspartic endopeptidase activity, intramembrane cleaving"/>
    <property type="evidence" value="ECO:0007669"/>
    <property type="project" value="InterPro"/>
</dbReference>
<evidence type="ECO:0000256" key="9">
    <source>
        <dbReference type="SAM" id="Phobius"/>
    </source>
</evidence>
<feature type="compositionally biased region" description="Polar residues" evidence="8">
    <location>
        <begin position="581"/>
        <end position="590"/>
    </location>
</feature>
<organism evidence="10 11">
    <name type="scientific">Helicocarpus griseus UAMH5409</name>
    <dbReference type="NCBI Taxonomy" id="1447875"/>
    <lineage>
        <taxon>Eukaryota</taxon>
        <taxon>Fungi</taxon>
        <taxon>Dikarya</taxon>
        <taxon>Ascomycota</taxon>
        <taxon>Pezizomycotina</taxon>
        <taxon>Eurotiomycetes</taxon>
        <taxon>Eurotiomycetidae</taxon>
        <taxon>Onygenales</taxon>
        <taxon>Ajellomycetaceae</taxon>
        <taxon>Helicocarpus</taxon>
    </lineage>
</organism>
<gene>
    <name evidence="10" type="ORF">AJ79_05949</name>
</gene>
<dbReference type="PANTHER" id="PTHR12174:SF23">
    <property type="entry name" value="MINOR HISTOCOMPATIBILITY ANTIGEN H13"/>
    <property type="match status" value="1"/>
</dbReference>
<dbReference type="Pfam" id="PF04258">
    <property type="entry name" value="Peptidase_A22B"/>
    <property type="match status" value="1"/>
</dbReference>
<feature type="transmembrane region" description="Helical" evidence="9">
    <location>
        <begin position="96"/>
        <end position="114"/>
    </location>
</feature>
<dbReference type="Proteomes" id="UP000223968">
    <property type="component" value="Unassembled WGS sequence"/>
</dbReference>
<comment type="similarity">
    <text evidence="2">Belongs to the peptidase A22B family.</text>
</comment>
<dbReference type="InterPro" id="IPR006639">
    <property type="entry name" value="Preselin/SPP"/>
</dbReference>
<evidence type="ECO:0000256" key="2">
    <source>
        <dbReference type="ARBA" id="ARBA00006859"/>
    </source>
</evidence>
<protein>
    <recommendedName>
        <fullName evidence="12">Signal peptide peptidase</fullName>
    </recommendedName>
</protein>
<evidence type="ECO:0008006" key="12">
    <source>
        <dbReference type="Google" id="ProtNLM"/>
    </source>
</evidence>
<dbReference type="SMART" id="SM00730">
    <property type="entry name" value="PSN"/>
    <property type="match status" value="1"/>
</dbReference>
<dbReference type="EMBL" id="PDNB01000100">
    <property type="protein sequence ID" value="PGH08667.1"/>
    <property type="molecule type" value="Genomic_DNA"/>
</dbReference>
<keyword evidence="4" id="KW-0378">Hydrolase</keyword>
<dbReference type="GO" id="GO:0006465">
    <property type="term" value="P:signal peptide processing"/>
    <property type="evidence" value="ECO:0007669"/>
    <property type="project" value="TreeGrafter"/>
</dbReference>
<evidence type="ECO:0000313" key="11">
    <source>
        <dbReference type="Proteomes" id="UP000223968"/>
    </source>
</evidence>
<comment type="caution">
    <text evidence="10">The sequence shown here is derived from an EMBL/GenBank/DDBJ whole genome shotgun (WGS) entry which is preliminary data.</text>
</comment>
<feature type="compositionally biased region" description="Basic and acidic residues" evidence="8">
    <location>
        <begin position="507"/>
        <end position="531"/>
    </location>
</feature>
<evidence type="ECO:0000313" key="10">
    <source>
        <dbReference type="EMBL" id="PGH08667.1"/>
    </source>
</evidence>
<evidence type="ECO:0000256" key="3">
    <source>
        <dbReference type="ARBA" id="ARBA00022692"/>
    </source>
</evidence>
<name>A0A2B7XJ58_9EURO</name>
<sequence>MESAGLLTKLLDQAQVEFTKVKPLIPTYSHLLISALFPICIGAHASLTRPSSAAKPAKRAKDDKNKEDSDEDEDEEEEGEAETSVQKMEGLDPSDAIMFPLMAGATLASLYVLMKWLNDLALLNKILGIYFSQAGTFFVCAFVRDGFSVFRSFIFPTRYSRDGTVWKANQRNRKFVAIKDNGTPVPDVQHRTSPLPGLLSSVPLPTSLNDALWRLRGVAYKKATLRAYIRAVAELKARFTILDVTSVILAITAVSYFTFVTKPWWLTNFLGISLCYGSMQLISPTTFWTGSLVLSALFFYDIYFVFFTPMMVTVAKGLDIPAKLLFPRPAPPGEDPDLVSMAMLGLGDIVVPGMVIGLALRFDLFLYYKAKGALLSTGEKNNEKNSGNAEPGKIPYVSAAGGWGERFWTSLSSPVTAIPPQHADGKLTFREAKTFPKAYFHASIVGYVIGMLVTLLAMQISSSPQPALLYLVPGVLGSLWMTAAVNGDIKEMWHFSDAVEEEEEEKDADKEKDEKKSEEKEKEKEKKESTSDRGFFAKVLSGEYAKQVQDYLFESAKPSKSAKDEEEIKKKQRQAEDDKSTSLNLISFSISLPKPKSKSAATKDKEEDKNAREKNTPSKGEGEGDEEGSDTGSAPSSSSSTPVLVAGNGGVVEEPVMKKRRTRKGA</sequence>
<keyword evidence="5" id="KW-0256">Endoplasmic reticulum</keyword>
<keyword evidence="6 9" id="KW-1133">Transmembrane helix</keyword>
<evidence type="ECO:0000256" key="5">
    <source>
        <dbReference type="ARBA" id="ARBA00022824"/>
    </source>
</evidence>
<dbReference type="GO" id="GO:0098554">
    <property type="term" value="C:cytoplasmic side of endoplasmic reticulum membrane"/>
    <property type="evidence" value="ECO:0007669"/>
    <property type="project" value="TreeGrafter"/>
</dbReference>
<evidence type="ECO:0000256" key="4">
    <source>
        <dbReference type="ARBA" id="ARBA00022801"/>
    </source>
</evidence>
<feature type="transmembrane region" description="Helical" evidence="9">
    <location>
        <begin position="126"/>
        <end position="143"/>
    </location>
</feature>
<keyword evidence="7 9" id="KW-0472">Membrane</keyword>
<feature type="transmembrane region" description="Helical" evidence="9">
    <location>
        <begin position="239"/>
        <end position="259"/>
    </location>
</feature>